<protein>
    <submittedName>
        <fullName evidence="3">Glycosyltransferase</fullName>
    </submittedName>
</protein>
<dbReference type="InterPro" id="IPR028098">
    <property type="entry name" value="Glyco_trans_4-like_N"/>
</dbReference>
<dbReference type="HOGENOM" id="CLU_009583_2_0_12"/>
<keyword evidence="3" id="KW-0808">Transferase</keyword>
<evidence type="ECO:0000259" key="2">
    <source>
        <dbReference type="Pfam" id="PF13439"/>
    </source>
</evidence>
<feature type="domain" description="Glycosyltransferase subfamily 4-like N-terminal" evidence="2">
    <location>
        <begin position="41"/>
        <end position="207"/>
    </location>
</feature>
<feature type="domain" description="Glycosyl transferase family 1" evidence="1">
    <location>
        <begin position="222"/>
        <end position="384"/>
    </location>
</feature>
<dbReference type="STRING" id="158190.SpiGrapes_0367"/>
<dbReference type="EMBL" id="CP003155">
    <property type="protein sequence ID" value="AEV28225.1"/>
    <property type="molecule type" value="Genomic_DNA"/>
</dbReference>
<dbReference type="CDD" id="cd03817">
    <property type="entry name" value="GT4_UGDG-like"/>
    <property type="match status" value="1"/>
</dbReference>
<dbReference type="KEGG" id="sgp:SpiGrapes_0367"/>
<name>G8QVJ2_SPHPG</name>
<dbReference type="AlphaFoldDB" id="G8QVJ2"/>
<evidence type="ECO:0000313" key="4">
    <source>
        <dbReference type="Proteomes" id="UP000005632"/>
    </source>
</evidence>
<dbReference type="InterPro" id="IPR001296">
    <property type="entry name" value="Glyco_trans_1"/>
</dbReference>
<gene>
    <name evidence="3" type="ordered locus">SpiGrapes_0367</name>
</gene>
<dbReference type="GO" id="GO:0016758">
    <property type="term" value="F:hexosyltransferase activity"/>
    <property type="evidence" value="ECO:0007669"/>
    <property type="project" value="TreeGrafter"/>
</dbReference>
<dbReference type="PANTHER" id="PTHR45947:SF3">
    <property type="entry name" value="SULFOQUINOVOSYL TRANSFERASE SQD2"/>
    <property type="match status" value="1"/>
</dbReference>
<evidence type="ECO:0000259" key="1">
    <source>
        <dbReference type="Pfam" id="PF00534"/>
    </source>
</evidence>
<reference evidence="3 4" key="1">
    <citation type="submission" date="2011-11" db="EMBL/GenBank/DDBJ databases">
        <title>Complete sequence of Spirochaeta sp. grapes.</title>
        <authorList>
            <consortium name="US DOE Joint Genome Institute"/>
            <person name="Lucas S."/>
            <person name="Han J."/>
            <person name="Lapidus A."/>
            <person name="Cheng J.-F."/>
            <person name="Goodwin L."/>
            <person name="Pitluck S."/>
            <person name="Peters L."/>
            <person name="Ovchinnikova G."/>
            <person name="Munk A.C."/>
            <person name="Detter J.C."/>
            <person name="Han C."/>
            <person name="Tapia R."/>
            <person name="Land M."/>
            <person name="Hauser L."/>
            <person name="Kyrpides N."/>
            <person name="Ivanova N."/>
            <person name="Pagani I."/>
            <person name="Ritalahtilisa K."/>
            <person name="Loeffler F."/>
            <person name="Woyke T."/>
        </authorList>
    </citation>
    <scope>NUCLEOTIDE SEQUENCE [LARGE SCALE GENOMIC DNA]</scope>
    <source>
        <strain evidence="4">ATCC BAA-1885 / DSM 22778 / Grapes</strain>
    </source>
</reference>
<dbReference type="Pfam" id="PF13439">
    <property type="entry name" value="Glyco_transf_4"/>
    <property type="match status" value="1"/>
</dbReference>
<organism evidence="3 4">
    <name type="scientific">Sphaerochaeta pleomorpha (strain ATCC BAA-1885 / DSM 22778 / Grapes)</name>
    <dbReference type="NCBI Taxonomy" id="158190"/>
    <lineage>
        <taxon>Bacteria</taxon>
        <taxon>Pseudomonadati</taxon>
        <taxon>Spirochaetota</taxon>
        <taxon>Spirochaetia</taxon>
        <taxon>Spirochaetales</taxon>
        <taxon>Sphaerochaetaceae</taxon>
        <taxon>Sphaerochaeta</taxon>
    </lineage>
</organism>
<dbReference type="InterPro" id="IPR050194">
    <property type="entry name" value="Glycosyltransferase_grp1"/>
</dbReference>
<sequence>MGTAFTYQGCNHTLSAIYSTGKETKRSMRILLTTDLFTPSVNGVVTSVLNLCEVLTEKGHDVRILTLSPIELSYFYNDVYFIGSMKIPVYQDIRAAVRIPPDIMKDILAWSPEIVHSQCEFFTFTFAKVIAKKSKAPLVHTYHTMYENYARYIKLNERIGEKAVSCFVQTRLGKVKHIIAPTKKVADSLRDYGITSTLHIVPTGIDLVKFEKKETQETIMALKQKIGISLNSPVLISIGRLAQEKKSEELLKNFVEILKWNKNSIMLFVGDGPYREKLEHLSHSLSISDNVIFTGMIAPSDIALYYQLGTIFVAASQSETQGLTYIEALASGLPVVCRYDDCIEDVVIAGKNGFTYTTDEEYVRSVQEILGNDQMLKDMGESATLQAKRYSFARFGSDVEAIYLDCLGTTKATVARESH</sequence>
<dbReference type="Pfam" id="PF00534">
    <property type="entry name" value="Glycos_transf_1"/>
    <property type="match status" value="1"/>
</dbReference>
<dbReference type="SUPFAM" id="SSF53756">
    <property type="entry name" value="UDP-Glycosyltransferase/glycogen phosphorylase"/>
    <property type="match status" value="1"/>
</dbReference>
<dbReference type="eggNOG" id="COG0438">
    <property type="taxonomic scope" value="Bacteria"/>
</dbReference>
<dbReference type="Gene3D" id="3.40.50.2000">
    <property type="entry name" value="Glycogen Phosphorylase B"/>
    <property type="match status" value="2"/>
</dbReference>
<accession>G8QVJ2</accession>
<evidence type="ECO:0000313" key="3">
    <source>
        <dbReference type="EMBL" id="AEV28225.1"/>
    </source>
</evidence>
<dbReference type="PANTHER" id="PTHR45947">
    <property type="entry name" value="SULFOQUINOVOSYL TRANSFERASE SQD2"/>
    <property type="match status" value="1"/>
</dbReference>
<keyword evidence="4" id="KW-1185">Reference proteome</keyword>
<proteinExistence type="predicted"/>
<dbReference type="Proteomes" id="UP000005632">
    <property type="component" value="Chromosome"/>
</dbReference>